<keyword evidence="9" id="KW-0496">Mitochondrion</keyword>
<reference evidence="16 17" key="1">
    <citation type="journal article" date="2011" name="Proc. Natl. Acad. Sci. U.S.A.">
        <title>Evolutionary erosion of yeast sex chromosomes by mating-type switching accidents.</title>
        <authorList>
            <person name="Gordon J.L."/>
            <person name="Armisen D."/>
            <person name="Proux-Wera E."/>
            <person name="Oheigeartaigh S.S."/>
            <person name="Byrne K.P."/>
            <person name="Wolfe K.H."/>
        </authorList>
    </citation>
    <scope>NUCLEOTIDE SEQUENCE [LARGE SCALE GENOMIC DNA]</scope>
    <source>
        <strain evidence="17">ATCC 76901 / BCRC 22586 / CBS 4309 / NBRC 1992 / NRRL Y-12630</strain>
    </source>
</reference>
<dbReference type="InterPro" id="IPR001138">
    <property type="entry name" value="Zn2Cys6_DnaBD"/>
</dbReference>
<keyword evidence="5" id="KW-0479">Metal-binding</keyword>
<dbReference type="AlphaFoldDB" id="G0VAH4"/>
<dbReference type="Pfam" id="PF00172">
    <property type="entry name" value="Zn_clus"/>
    <property type="match status" value="1"/>
</dbReference>
<name>G0VAH4_NAUCA</name>
<dbReference type="HOGENOM" id="CLU_018684_0_0_1"/>
<evidence type="ECO:0000256" key="14">
    <source>
        <dbReference type="ARBA" id="ARBA00040584"/>
    </source>
</evidence>
<dbReference type="GO" id="GO:0045944">
    <property type="term" value="P:positive regulation of transcription by RNA polymerase II"/>
    <property type="evidence" value="ECO:0007669"/>
    <property type="project" value="TreeGrafter"/>
</dbReference>
<dbReference type="GO" id="GO:0000981">
    <property type="term" value="F:DNA-binding transcription factor activity, RNA polymerase II-specific"/>
    <property type="evidence" value="ECO:0007669"/>
    <property type="project" value="InterPro"/>
</dbReference>
<dbReference type="InterPro" id="IPR050675">
    <property type="entry name" value="OAF3"/>
</dbReference>
<dbReference type="GO" id="GO:0000978">
    <property type="term" value="F:RNA polymerase II cis-regulatory region sequence-specific DNA binding"/>
    <property type="evidence" value="ECO:0007669"/>
    <property type="project" value="TreeGrafter"/>
</dbReference>
<evidence type="ECO:0000259" key="15">
    <source>
        <dbReference type="PROSITE" id="PS50048"/>
    </source>
</evidence>
<accession>G0VAH4</accession>
<keyword evidence="10" id="KW-0804">Transcription</keyword>
<evidence type="ECO:0000256" key="8">
    <source>
        <dbReference type="ARBA" id="ARBA00023125"/>
    </source>
</evidence>
<dbReference type="SUPFAM" id="SSF57701">
    <property type="entry name" value="Zn2/Cys6 DNA-binding domain"/>
    <property type="match status" value="1"/>
</dbReference>
<evidence type="ECO:0000256" key="12">
    <source>
        <dbReference type="ARBA" id="ARBA00037679"/>
    </source>
</evidence>
<dbReference type="GeneID" id="96902461"/>
<comment type="function">
    <text evidence="12">Transcriptional inhibitor with a significantly increased number of target genes in response to oleate.</text>
</comment>
<evidence type="ECO:0000256" key="3">
    <source>
        <dbReference type="ARBA" id="ARBA00022490"/>
    </source>
</evidence>
<proteinExistence type="inferred from homology"/>
<dbReference type="CDD" id="cd00067">
    <property type="entry name" value="GAL4"/>
    <property type="match status" value="1"/>
</dbReference>
<dbReference type="GO" id="GO:0005634">
    <property type="term" value="C:nucleus"/>
    <property type="evidence" value="ECO:0007669"/>
    <property type="project" value="TreeGrafter"/>
</dbReference>
<evidence type="ECO:0000313" key="16">
    <source>
        <dbReference type="EMBL" id="CCC68904.1"/>
    </source>
</evidence>
<dbReference type="PROSITE" id="PS00463">
    <property type="entry name" value="ZN2_CY6_FUNGAL_1"/>
    <property type="match status" value="1"/>
</dbReference>
<evidence type="ECO:0000256" key="6">
    <source>
        <dbReference type="ARBA" id="ARBA00022833"/>
    </source>
</evidence>
<dbReference type="OMA" id="WCAPEDG"/>
<feature type="domain" description="Zn(2)-C6 fungal-type" evidence="15">
    <location>
        <begin position="23"/>
        <end position="54"/>
    </location>
</feature>
<dbReference type="RefSeq" id="XP_003675275.1">
    <property type="nucleotide sequence ID" value="XM_003675227.1"/>
</dbReference>
<evidence type="ECO:0000313" key="17">
    <source>
        <dbReference type="Proteomes" id="UP000001640"/>
    </source>
</evidence>
<dbReference type="GO" id="GO:0000122">
    <property type="term" value="P:negative regulation of transcription by RNA polymerase II"/>
    <property type="evidence" value="ECO:0007669"/>
    <property type="project" value="EnsemblFungi"/>
</dbReference>
<dbReference type="eggNOG" id="ENOG502QQCV">
    <property type="taxonomic scope" value="Eukaryota"/>
</dbReference>
<evidence type="ECO:0000256" key="7">
    <source>
        <dbReference type="ARBA" id="ARBA00023015"/>
    </source>
</evidence>
<evidence type="ECO:0000256" key="11">
    <source>
        <dbReference type="ARBA" id="ARBA00023242"/>
    </source>
</evidence>
<organism evidence="16 17">
    <name type="scientific">Naumovozyma castellii</name>
    <name type="common">Yeast</name>
    <name type="synonym">Saccharomyces castellii</name>
    <dbReference type="NCBI Taxonomy" id="27288"/>
    <lineage>
        <taxon>Eukaryota</taxon>
        <taxon>Fungi</taxon>
        <taxon>Dikarya</taxon>
        <taxon>Ascomycota</taxon>
        <taxon>Saccharomycotina</taxon>
        <taxon>Saccharomycetes</taxon>
        <taxon>Saccharomycetales</taxon>
        <taxon>Saccharomycetaceae</taxon>
        <taxon>Naumovozyma</taxon>
    </lineage>
</organism>
<sequence length="875" mass="102105">MSNVYPTEYNSQNSKKRNRPTVVCTNCKKRKSKCDRGRPCSTCARLGDGDRCIYVSDTGSESPVPMNQFMPKRVKVLKPSNRHAFPRSPDMVSNTSMQLITPIHHQEPEFINLIPNGFYIETKRSAVTLFSLFTDSSMEHRDPYLKAMLTFREIAIKRTMEKLKLKYSAITNPSLPVSFETLSAFDDVNDKIAKKGSFSHELGAISDPTGTSNGPPFIMGNHSTFFAKHQMTHKAIFERFAQYRKNDNTKFNDLETVAKTHIPPRRLFFDRILPFFEMNILDMIPIFNMRILTNELDILYTRVETESTISLKQFDHVVYCIILLMTRLTQLSIEFSKVNHDSYKDIVTLDSSKYIAIVNQYLFQMKTLRKCTLLQLQSLILLRFYHWCAPEDGDGQEAQQNQVLMGTIIASCKEVGINWTCFMENEGRFFRIAKATRPNLEFMDVAEYERIFKMIWAYVLFWDRKMCLINGQECLIGKSFPFKGTKLELDSWFVKIIELDNLIMKINDLCNDLPSHVDLIKMEVLKDELENGFKVLQKYLQDKNHLNFEFQWMLDLFSLAILHAKMIFYEYDTNFMKFHSSMQQLWDQLIYVAQRCYGLFYNDTSNDILNPFTKFYTNRIVEIVANKLCVLTPTFILRMKRLKQLDVSARNLIVKFLYGISSIYFNEFGFEYYRCFKKMFTAKISYKLLNRPADKDAWEIILEFLITELEYNKENENDSDYRKRTQLPDLAPLVNKLATVLDQMPNKEDRANFMDVWDSTIYPIGQYDSEFKLNIHEDILEQFVIDKYTNSFNIFASFYDDASSQLAESTEEVTTRLGMNLPSQQLNGTPMSMSSGYTWSLDQSISGGINGDSLEPGNFELLQEIFEPMDFISFF</sequence>
<dbReference type="SMART" id="SM00066">
    <property type="entry name" value="GAL4"/>
    <property type="match status" value="1"/>
</dbReference>
<evidence type="ECO:0000256" key="2">
    <source>
        <dbReference type="ARBA" id="ARBA00004496"/>
    </source>
</evidence>
<evidence type="ECO:0000256" key="10">
    <source>
        <dbReference type="ARBA" id="ARBA00023163"/>
    </source>
</evidence>
<dbReference type="GO" id="GO:0008270">
    <property type="term" value="F:zinc ion binding"/>
    <property type="evidence" value="ECO:0007669"/>
    <property type="project" value="InterPro"/>
</dbReference>
<protein>
    <recommendedName>
        <fullName evidence="14">Oleate activated transcription factor 3</fullName>
    </recommendedName>
</protein>
<dbReference type="Gene3D" id="4.10.240.10">
    <property type="entry name" value="Zn(2)-C6 fungal-type DNA-binding domain"/>
    <property type="match status" value="1"/>
</dbReference>
<dbReference type="KEGG" id="ncs:NCAS_0B08200"/>
<comment type="similarity">
    <text evidence="13">Belongs to the OAF3 family.</text>
</comment>
<reference key="2">
    <citation type="submission" date="2011-08" db="EMBL/GenBank/DDBJ databases">
        <title>Genome sequence of Naumovozyma castellii.</title>
        <authorList>
            <person name="Gordon J.L."/>
            <person name="Armisen D."/>
            <person name="Proux-Wera E."/>
            <person name="OhEigeartaigh S.S."/>
            <person name="Byrne K.P."/>
            <person name="Wolfe K.H."/>
        </authorList>
    </citation>
    <scope>NUCLEOTIDE SEQUENCE</scope>
    <source>
        <strain>Type strain:CBS 4309</strain>
    </source>
</reference>
<dbReference type="GO" id="GO:0071400">
    <property type="term" value="P:cellular response to oleic acid"/>
    <property type="evidence" value="ECO:0007669"/>
    <property type="project" value="EnsemblFungi"/>
</dbReference>
<dbReference type="OrthoDB" id="2406834at2759"/>
<evidence type="ECO:0000256" key="9">
    <source>
        <dbReference type="ARBA" id="ARBA00023128"/>
    </source>
</evidence>
<gene>
    <name evidence="16" type="primary">NCAS0B08200</name>
    <name evidence="16" type="ordered locus">NCAS_0B08200</name>
</gene>
<dbReference type="GO" id="GO:0005739">
    <property type="term" value="C:mitochondrion"/>
    <property type="evidence" value="ECO:0007669"/>
    <property type="project" value="UniProtKB-SubCell"/>
</dbReference>
<dbReference type="FunCoup" id="G0VAH4">
    <property type="interactions" value="219"/>
</dbReference>
<keyword evidence="17" id="KW-1185">Reference proteome</keyword>
<dbReference type="EMBL" id="HE576753">
    <property type="protein sequence ID" value="CCC68904.1"/>
    <property type="molecule type" value="Genomic_DNA"/>
</dbReference>
<keyword evidence="3" id="KW-0963">Cytoplasm</keyword>
<dbReference type="PANTHER" id="PTHR31069:SF33">
    <property type="entry name" value="OLEATE ACTIVATED TRANSCRIPTION FACTOR 3"/>
    <property type="match status" value="1"/>
</dbReference>
<dbReference type="STRING" id="1064592.G0VAH4"/>
<evidence type="ECO:0000256" key="5">
    <source>
        <dbReference type="ARBA" id="ARBA00022723"/>
    </source>
</evidence>
<dbReference type="InterPro" id="IPR036864">
    <property type="entry name" value="Zn2-C6_fun-type_DNA-bd_sf"/>
</dbReference>
<keyword evidence="8" id="KW-0238">DNA-binding</keyword>
<dbReference type="PROSITE" id="PS50048">
    <property type="entry name" value="ZN2_CY6_FUNGAL_2"/>
    <property type="match status" value="1"/>
</dbReference>
<comment type="subcellular location">
    <subcellularLocation>
        <location evidence="2">Cytoplasm</location>
    </subcellularLocation>
    <subcellularLocation>
        <location evidence="1">Mitochondrion</location>
    </subcellularLocation>
</comment>
<keyword evidence="6" id="KW-0862">Zinc</keyword>
<dbReference type="PANTHER" id="PTHR31069">
    <property type="entry name" value="OLEATE-ACTIVATED TRANSCRIPTION FACTOR 1-RELATED"/>
    <property type="match status" value="1"/>
</dbReference>
<keyword evidence="11" id="KW-0539">Nucleus</keyword>
<dbReference type="InParanoid" id="G0VAH4"/>
<evidence type="ECO:0000256" key="1">
    <source>
        <dbReference type="ARBA" id="ARBA00004173"/>
    </source>
</evidence>
<keyword evidence="7" id="KW-0805">Transcription regulation</keyword>
<evidence type="ECO:0000256" key="13">
    <source>
        <dbReference type="ARBA" id="ARBA00038234"/>
    </source>
</evidence>
<keyword evidence="4" id="KW-0678">Repressor</keyword>
<evidence type="ECO:0000256" key="4">
    <source>
        <dbReference type="ARBA" id="ARBA00022491"/>
    </source>
</evidence>
<dbReference type="Proteomes" id="UP000001640">
    <property type="component" value="Chromosome 2"/>
</dbReference>